<feature type="non-terminal residue" evidence="2">
    <location>
        <position position="1"/>
    </location>
</feature>
<dbReference type="Proteomes" id="UP000010729">
    <property type="component" value="Unassembled WGS sequence"/>
</dbReference>
<comment type="caution">
    <text evidence="2">The sequence shown here is derived from an EMBL/GenBank/DDBJ whole genome shotgun (WGS) entry which is preliminary data.</text>
</comment>
<keyword evidence="2" id="KW-0560">Oxidoreductase</keyword>
<evidence type="ECO:0000313" key="3">
    <source>
        <dbReference type="Proteomes" id="UP000010729"/>
    </source>
</evidence>
<dbReference type="AlphaFoldDB" id="N1V6K4"/>
<feature type="region of interest" description="Disordered" evidence="1">
    <location>
        <begin position="1"/>
        <end position="37"/>
    </location>
</feature>
<dbReference type="GO" id="GO:0051213">
    <property type="term" value="F:dioxygenase activity"/>
    <property type="evidence" value="ECO:0007669"/>
    <property type="project" value="UniProtKB-KW"/>
</dbReference>
<dbReference type="InterPro" id="IPR044904">
    <property type="entry name" value="HPCD_C_sf"/>
</dbReference>
<evidence type="ECO:0000313" key="2">
    <source>
        <dbReference type="EMBL" id="EMY33863.1"/>
    </source>
</evidence>
<organism evidence="2 3">
    <name type="scientific">Arthrobacter crystallopoietes BAB-32</name>
    <dbReference type="NCBI Taxonomy" id="1246476"/>
    <lineage>
        <taxon>Bacteria</taxon>
        <taxon>Bacillati</taxon>
        <taxon>Actinomycetota</taxon>
        <taxon>Actinomycetes</taxon>
        <taxon>Micrococcales</taxon>
        <taxon>Micrococcaceae</taxon>
        <taxon>Crystallibacter</taxon>
    </lineage>
</organism>
<protein>
    <submittedName>
        <fullName evidence="2">3,4-dihydroxyphenylacetate 2,3-dioxygenase</fullName>
    </submittedName>
</protein>
<gene>
    <name evidence="2" type="ORF">D477_012645</name>
</gene>
<accession>N1V6K4</accession>
<name>N1V6K4_9MICC</name>
<keyword evidence="3" id="KW-1185">Reference proteome</keyword>
<sequence>EMEVTIGADGFSYTRADDESGSYKGQASKGFKIGNLV</sequence>
<dbReference type="Gene3D" id="4.10.1270.10">
    <property type="entry name" value="homoprotocatechuate 2,3-dioxygenase domains"/>
    <property type="match status" value="1"/>
</dbReference>
<evidence type="ECO:0000256" key="1">
    <source>
        <dbReference type="SAM" id="MobiDB-lite"/>
    </source>
</evidence>
<keyword evidence="2" id="KW-0223">Dioxygenase</keyword>
<proteinExistence type="predicted"/>
<reference evidence="2 3" key="1">
    <citation type="journal article" date="2013" name="Genome Announc.">
        <title>Draft Genome Sequence of Arthrobacter crystallopoietes Strain BAB-32, Revealing Genes for Bioremediation.</title>
        <authorList>
            <person name="Joshi M.N."/>
            <person name="Pandit A.S."/>
            <person name="Sharma A."/>
            <person name="Pandya R.V."/>
            <person name="Desai S.M."/>
            <person name="Saxena A.K."/>
            <person name="Bagatharia S.B."/>
        </authorList>
    </citation>
    <scope>NUCLEOTIDE SEQUENCE [LARGE SCALE GENOMIC DNA]</scope>
    <source>
        <strain evidence="2 3">BAB-32</strain>
    </source>
</reference>
<dbReference type="EMBL" id="ANPE02000149">
    <property type="protein sequence ID" value="EMY33863.1"/>
    <property type="molecule type" value="Genomic_DNA"/>
</dbReference>